<dbReference type="EMBL" id="LVLJ01003745">
    <property type="protein sequence ID" value="OAE19840.1"/>
    <property type="molecule type" value="Genomic_DNA"/>
</dbReference>
<name>A0A176VG48_MARPO</name>
<reference evidence="2 3" key="1">
    <citation type="submission" date="2016-03" db="EMBL/GenBank/DDBJ databases">
        <title>Mechanisms controlling the formation of the plant cell surface in tip-growing cells are functionally conserved among land plants.</title>
        <authorList>
            <person name="Honkanen S."/>
            <person name="Jones V.A."/>
            <person name="Morieri G."/>
            <person name="Champion C."/>
            <person name="Hetherington A.J."/>
            <person name="Kelly S."/>
            <person name="Saint-Marcoux D."/>
            <person name="Proust H."/>
            <person name="Prescott H."/>
            <person name="Dolan L."/>
        </authorList>
    </citation>
    <scope>NUCLEOTIDE SEQUENCE [LARGE SCALE GENOMIC DNA]</scope>
    <source>
        <strain evidence="3">cv. Tak-1 and cv. Tak-2</strain>
        <tissue evidence="2">Whole gametophyte</tissue>
    </source>
</reference>
<evidence type="ECO:0000313" key="2">
    <source>
        <dbReference type="EMBL" id="OAE19840.1"/>
    </source>
</evidence>
<dbReference type="AlphaFoldDB" id="A0A176VG48"/>
<evidence type="ECO:0000313" key="1">
    <source>
        <dbReference type="EMBL" id="BBN00287.1"/>
    </source>
</evidence>
<sequence length="313" mass="33306">MSGRMHGLKRRDPDDLVLDLQNVSLSPSKKLRVYETGVSSVPGSGSIFTTPQPAGEAPFSLLKGPSATALPVSTPSTPLCSDTVLSPPPCPASEQRALVLYRPVNPPLFPGGPPCGSVDLPLSLKMNSSLLPIPQGTDTGYDSSCFETTSSDLASQSPFYNDKDTPSGHGLFQALDLSGGPSIPLGLKRLNRVSSCPRFSSAMDDLPMIEEIDDKAAQQLQVIPWVPNSTAALLAGTKPIIEEIDDVPLITPDMEEMADGESMELVSDDIIVPEVDTTTMGGQFGSPLPTFSAAPWQQCETLQPPFTKVMWSH</sequence>
<organism evidence="2 3">
    <name type="scientific">Marchantia polymorpha subsp. ruderalis</name>
    <dbReference type="NCBI Taxonomy" id="1480154"/>
    <lineage>
        <taxon>Eukaryota</taxon>
        <taxon>Viridiplantae</taxon>
        <taxon>Streptophyta</taxon>
        <taxon>Embryophyta</taxon>
        <taxon>Marchantiophyta</taxon>
        <taxon>Marchantiopsida</taxon>
        <taxon>Marchantiidae</taxon>
        <taxon>Marchantiales</taxon>
        <taxon>Marchantiaceae</taxon>
        <taxon>Marchantia</taxon>
    </lineage>
</organism>
<keyword evidence="3" id="KW-1185">Reference proteome</keyword>
<protein>
    <submittedName>
        <fullName evidence="2">Uncharacterized protein</fullName>
    </submittedName>
</protein>
<reference evidence="1" key="2">
    <citation type="journal article" date="2019" name="Curr. Biol.">
        <title>Chromatin organization in early land plants reveals an ancestral association between H3K27me3, transposons, and constitutive heterochromatin.</title>
        <authorList>
            <person name="Montgomery S.A."/>
            <person name="Tanizawa Y."/>
            <person name="Galik B."/>
            <person name="Wang N."/>
            <person name="Ito T."/>
            <person name="Mochizuki T."/>
            <person name="Akimcheva S."/>
            <person name="Bowman J."/>
            <person name="Cognat V."/>
            <person name="Drouard L."/>
            <person name="Ekker H."/>
            <person name="Houng S."/>
            <person name="Kohchi T."/>
            <person name="Lin S."/>
            <person name="Liu L.D."/>
            <person name="Nakamura Y."/>
            <person name="Valeeva L.R."/>
            <person name="Shakirov E.V."/>
            <person name="Shippen D.E."/>
            <person name="Wei W."/>
            <person name="Yagura M."/>
            <person name="Yamaoka S."/>
            <person name="Yamato K.T."/>
            <person name="Liu C."/>
            <person name="Berger F."/>
        </authorList>
    </citation>
    <scope>NUCLEOTIDE SEQUENCE [LARGE SCALE GENOMIC DNA]</scope>
    <source>
        <strain evidence="1">Tak-1</strain>
    </source>
</reference>
<evidence type="ECO:0000313" key="3">
    <source>
        <dbReference type="Proteomes" id="UP000077202"/>
    </source>
</evidence>
<accession>A0A176VG48</accession>
<dbReference type="EMBL" id="AP019866">
    <property type="protein sequence ID" value="BBN00287.1"/>
    <property type="molecule type" value="Genomic_DNA"/>
</dbReference>
<evidence type="ECO:0000313" key="4">
    <source>
        <dbReference type="Proteomes" id="UP001162541"/>
    </source>
</evidence>
<dbReference type="Proteomes" id="UP001162541">
    <property type="component" value="Chromosome 1"/>
</dbReference>
<proteinExistence type="predicted"/>
<dbReference type="Proteomes" id="UP000077202">
    <property type="component" value="Unassembled WGS sequence"/>
</dbReference>
<gene>
    <name evidence="2" type="ORF">AXG93_291s1210</name>
    <name evidence="1" type="ORF">Mp_1g27860</name>
</gene>
<reference evidence="4" key="3">
    <citation type="journal article" date="2020" name="Curr. Biol.">
        <title>Chromatin organization in early land plants reveals an ancestral association between H3K27me3, transposons, and constitutive heterochromatin.</title>
        <authorList>
            <person name="Montgomery S.A."/>
            <person name="Tanizawa Y."/>
            <person name="Galik B."/>
            <person name="Wang N."/>
            <person name="Ito T."/>
            <person name="Mochizuki T."/>
            <person name="Akimcheva S."/>
            <person name="Bowman J.L."/>
            <person name="Cognat V."/>
            <person name="Marechal-Drouard L."/>
            <person name="Ekker H."/>
            <person name="Hong S.F."/>
            <person name="Kohchi T."/>
            <person name="Lin S.S."/>
            <person name="Liu L.D."/>
            <person name="Nakamura Y."/>
            <person name="Valeeva L.R."/>
            <person name="Shakirov E.V."/>
            <person name="Shippen D.E."/>
            <person name="Wei W.L."/>
            <person name="Yagura M."/>
            <person name="Yamaoka S."/>
            <person name="Yamato K.T."/>
            <person name="Liu C."/>
            <person name="Berger F."/>
        </authorList>
    </citation>
    <scope>NUCLEOTIDE SEQUENCE [LARGE SCALE GENOMIC DNA]</scope>
    <source>
        <strain evidence="4">Tak-1</strain>
    </source>
</reference>